<proteinExistence type="inferred from homology"/>
<reference evidence="12 13" key="1">
    <citation type="submission" date="2024-10" db="EMBL/GenBank/DDBJ databases">
        <title>Updated reference genomes for cyclostephanoid diatoms.</title>
        <authorList>
            <person name="Roberts W.R."/>
            <person name="Alverson A.J."/>
        </authorList>
    </citation>
    <scope>NUCLEOTIDE SEQUENCE [LARGE SCALE GENOMIC DNA]</scope>
    <source>
        <strain evidence="12 13">AJA276-08</strain>
    </source>
</reference>
<comment type="subcellular location">
    <subcellularLocation>
        <location evidence="8">Mitochondrion matrix</location>
    </subcellularLocation>
</comment>
<evidence type="ECO:0000259" key="10">
    <source>
        <dbReference type="Pfam" id="PF02518"/>
    </source>
</evidence>
<dbReference type="Gene3D" id="3.30.565.10">
    <property type="entry name" value="Histidine kinase-like ATPase, C-terminal domain"/>
    <property type="match status" value="1"/>
</dbReference>
<protein>
    <recommendedName>
        <fullName evidence="8">Protein-serine/threonine kinase</fullName>
        <ecNumber evidence="8">2.7.11.-</ecNumber>
    </recommendedName>
</protein>
<dbReference type="PANTHER" id="PTHR11947">
    <property type="entry name" value="PYRUVATE DEHYDROGENASE KINASE"/>
    <property type="match status" value="1"/>
</dbReference>
<dbReference type="InterPro" id="IPR003594">
    <property type="entry name" value="HATPase_dom"/>
</dbReference>
<sequence length="601" mass="66937">MTTTRTMTAIGAHARRTFRRRTTSLASHPVDGGGVDRHCLRTITYNPNNSNDQRPHPQHQRGRRYLSALTNSSAGGTGRGEHTDEGTGSTLGLGLGSVSMDELLALASCQPTALSLEAMYRYAPKRRAKGDRDNNGGGGKKYVDVDRLRNAQFLHRELPIRVAQRAVDLLTLPHGLNRTREVQSIANTYLHYLQKLRDFPVPTNAESEREFTKMLNEFILDRHSIPMAISRGLGSLKDERKAPVDGRRLSEMEDALNRFFTARVGLRFLVEHHVLSGNEENSDDLYRRQLEAEGTAFLADRQEERDYEASEDASCGAIQKDCDPVKEVRRTVARVTQLCRESYGISPEIEIVVATPDKGEGVSFTYVPHHLRYMLAELLKNSCRATVRSYLSGVSTQKEDHTKHHNDSAGGIHDAPSLPPVRVVVTKGTEDVTIKVCDRGGGMKRSMMKQMWTFAHSTLNEEGRTREDKYDFGKDEFVGSHIRGFGLPLARIYARYFGGEVTIKSMEGYGVDAYLYLPVLGVACENLPQRVIRSPGNLDSSPPPNVPADGGADDVMIIDSYISKEDFYEDSNVRQFDPSSGGPTTMKMNNSVLDTLDERAL</sequence>
<dbReference type="Gene3D" id="1.20.140.20">
    <property type="entry name" value="Alpha-ketoacid/pyruvate dehydrogenase kinase, N-terminal domain"/>
    <property type="match status" value="1"/>
</dbReference>
<organism evidence="12 13">
    <name type="scientific">Stephanodiscus triporus</name>
    <dbReference type="NCBI Taxonomy" id="2934178"/>
    <lineage>
        <taxon>Eukaryota</taxon>
        <taxon>Sar</taxon>
        <taxon>Stramenopiles</taxon>
        <taxon>Ochrophyta</taxon>
        <taxon>Bacillariophyta</taxon>
        <taxon>Coscinodiscophyceae</taxon>
        <taxon>Thalassiosirophycidae</taxon>
        <taxon>Stephanodiscales</taxon>
        <taxon>Stephanodiscaceae</taxon>
        <taxon>Stephanodiscus</taxon>
    </lineage>
</organism>
<dbReference type="SUPFAM" id="SSF55874">
    <property type="entry name" value="ATPase domain of HSP90 chaperone/DNA topoisomerase II/histidine kinase"/>
    <property type="match status" value="1"/>
</dbReference>
<evidence type="ECO:0000256" key="5">
    <source>
        <dbReference type="ARBA" id="ARBA00022840"/>
    </source>
</evidence>
<dbReference type="Pfam" id="PF10436">
    <property type="entry name" value="BCDHK_Adom3"/>
    <property type="match status" value="1"/>
</dbReference>
<keyword evidence="4 8" id="KW-0418">Kinase</keyword>
<keyword evidence="5 8" id="KW-0067">ATP-binding</keyword>
<dbReference type="GO" id="GO:0004740">
    <property type="term" value="F:pyruvate dehydrogenase (acetyl-transferring) kinase activity"/>
    <property type="evidence" value="ECO:0007669"/>
    <property type="project" value="UniProtKB-EC"/>
</dbReference>
<dbReference type="EC" id="2.7.11.-" evidence="8"/>
<dbReference type="Proteomes" id="UP001530315">
    <property type="component" value="Unassembled WGS sequence"/>
</dbReference>
<dbReference type="InterPro" id="IPR018955">
    <property type="entry name" value="BCDHK/PDK_N"/>
</dbReference>
<dbReference type="InterPro" id="IPR036784">
    <property type="entry name" value="AK/P_DHK_N_sf"/>
</dbReference>
<dbReference type="InterPro" id="IPR039028">
    <property type="entry name" value="BCKD/PDK"/>
</dbReference>
<dbReference type="SUPFAM" id="SSF69012">
    <property type="entry name" value="alpha-ketoacid dehydrogenase kinase, N-terminal domain"/>
    <property type="match status" value="1"/>
</dbReference>
<dbReference type="Pfam" id="PF02518">
    <property type="entry name" value="HATPase_c"/>
    <property type="match status" value="1"/>
</dbReference>
<evidence type="ECO:0000256" key="4">
    <source>
        <dbReference type="ARBA" id="ARBA00022777"/>
    </source>
</evidence>
<evidence type="ECO:0000256" key="3">
    <source>
        <dbReference type="ARBA" id="ARBA00022741"/>
    </source>
</evidence>
<dbReference type="GO" id="GO:0005524">
    <property type="term" value="F:ATP binding"/>
    <property type="evidence" value="ECO:0007669"/>
    <property type="project" value="UniProtKB-UniRule"/>
</dbReference>
<evidence type="ECO:0000256" key="1">
    <source>
        <dbReference type="ARBA" id="ARBA00006155"/>
    </source>
</evidence>
<evidence type="ECO:0000313" key="13">
    <source>
        <dbReference type="Proteomes" id="UP001530315"/>
    </source>
</evidence>
<dbReference type="InterPro" id="IPR036890">
    <property type="entry name" value="HATPase_C_sf"/>
</dbReference>
<feature type="compositionally biased region" description="Basic and acidic residues" evidence="9">
    <location>
        <begin position="397"/>
        <end position="407"/>
    </location>
</feature>
<gene>
    <name evidence="12" type="ORF">ACHAW5_011021</name>
</gene>
<dbReference type="EMBL" id="JALLAZ020001326">
    <property type="protein sequence ID" value="KAL3776899.1"/>
    <property type="molecule type" value="Genomic_DNA"/>
</dbReference>
<evidence type="ECO:0000256" key="7">
    <source>
        <dbReference type="ARBA" id="ARBA00048201"/>
    </source>
</evidence>
<comment type="similarity">
    <text evidence="1 8">Belongs to the PDK/BCKDK protein kinase family.</text>
</comment>
<dbReference type="PANTHER" id="PTHR11947:SF3">
    <property type="entry name" value="[PYRUVATE DEHYDROGENASE (ACETYL-TRANSFERRING)] KINASE, MITOCHONDRIAL"/>
    <property type="match status" value="1"/>
</dbReference>
<comment type="catalytic activity">
    <reaction evidence="7">
        <text>L-seryl-[pyruvate dehydrogenase E1 alpha subunit] + ATP = O-phospho-L-seryl-[pyruvate dehydrogenase E1 alpha subunit] + ADP + H(+)</text>
        <dbReference type="Rhea" id="RHEA:23052"/>
        <dbReference type="Rhea" id="RHEA-COMP:13689"/>
        <dbReference type="Rhea" id="RHEA-COMP:13690"/>
        <dbReference type="ChEBI" id="CHEBI:15378"/>
        <dbReference type="ChEBI" id="CHEBI:29999"/>
        <dbReference type="ChEBI" id="CHEBI:30616"/>
        <dbReference type="ChEBI" id="CHEBI:83421"/>
        <dbReference type="ChEBI" id="CHEBI:456216"/>
        <dbReference type="EC" id="2.7.11.2"/>
    </reaction>
</comment>
<evidence type="ECO:0000256" key="2">
    <source>
        <dbReference type="ARBA" id="ARBA00022679"/>
    </source>
</evidence>
<feature type="region of interest" description="Disordered" evidence="9">
    <location>
        <begin position="394"/>
        <end position="413"/>
    </location>
</feature>
<comment type="caution">
    <text evidence="12">The sequence shown here is derived from an EMBL/GenBank/DDBJ whole genome shotgun (WGS) entry which is preliminary data.</text>
</comment>
<feature type="region of interest" description="Disordered" evidence="9">
    <location>
        <begin position="70"/>
        <end position="89"/>
    </location>
</feature>
<evidence type="ECO:0000256" key="9">
    <source>
        <dbReference type="SAM" id="MobiDB-lite"/>
    </source>
</evidence>
<keyword evidence="6 8" id="KW-0496">Mitochondrion</keyword>
<keyword evidence="13" id="KW-1185">Reference proteome</keyword>
<evidence type="ECO:0000259" key="11">
    <source>
        <dbReference type="Pfam" id="PF10436"/>
    </source>
</evidence>
<keyword evidence="3 8" id="KW-0547">Nucleotide-binding</keyword>
<keyword evidence="2 8" id="KW-0808">Transferase</keyword>
<feature type="domain" description="Histidine kinase/HSP90-like ATPase" evidence="10">
    <location>
        <begin position="368"/>
        <end position="519"/>
    </location>
</feature>
<evidence type="ECO:0000256" key="6">
    <source>
        <dbReference type="ARBA" id="ARBA00023128"/>
    </source>
</evidence>
<accession>A0ABD3NMB0</accession>
<dbReference type="GO" id="GO:0005759">
    <property type="term" value="C:mitochondrial matrix"/>
    <property type="evidence" value="ECO:0007669"/>
    <property type="project" value="UniProtKB-SubCell"/>
</dbReference>
<name>A0ABD3NMB0_9STRA</name>
<evidence type="ECO:0000256" key="8">
    <source>
        <dbReference type="RuleBase" id="RU366032"/>
    </source>
</evidence>
<dbReference type="AlphaFoldDB" id="A0ABD3NMB0"/>
<feature type="domain" description="Branched-chain alpha-ketoacid dehydrogenase kinase/Pyruvate dehydrogenase kinase N-terminal" evidence="11">
    <location>
        <begin position="147"/>
        <end position="281"/>
    </location>
</feature>
<evidence type="ECO:0000313" key="12">
    <source>
        <dbReference type="EMBL" id="KAL3776899.1"/>
    </source>
</evidence>